<dbReference type="Proteomes" id="UP000006073">
    <property type="component" value="Unassembled WGS sequence"/>
</dbReference>
<protein>
    <submittedName>
        <fullName evidence="1">Uncharacterized protein</fullName>
    </submittedName>
</protein>
<evidence type="ECO:0000313" key="2">
    <source>
        <dbReference type="Proteomes" id="UP000006073"/>
    </source>
</evidence>
<gene>
    <name evidence="1" type="ORF">A33Q_1932</name>
</gene>
<accession>S2DDN5</accession>
<dbReference type="AlphaFoldDB" id="S2DDN5"/>
<keyword evidence="2" id="KW-1185">Reference proteome</keyword>
<sequence length="39" mass="4658">MQLINKDRTIVKSRFEMPELFLNTRGVIFISKMVFHLCT</sequence>
<reference evidence="1 2" key="1">
    <citation type="journal article" date="2013" name="Genome Announc.">
        <title>Draft Genome Sequence of Indibacter alkaliphilus Strain LW1T, Isolated from Lonar Lake, a Haloalkaline Lake in the Buldana District of Maharashtra, India.</title>
        <authorList>
            <person name="Singh A."/>
            <person name="Kumar Jangir P."/>
            <person name="Sharma R."/>
            <person name="Singh A."/>
            <person name="Kumar Pinnaka A."/>
            <person name="Shivaji S."/>
        </authorList>
    </citation>
    <scope>NUCLEOTIDE SEQUENCE [LARGE SCALE GENOMIC DNA]</scope>
    <source>
        <strain evidence="2">CCUG 57479 / KCTC 22604 / LW1</strain>
    </source>
</reference>
<comment type="caution">
    <text evidence="1">The sequence shown here is derived from an EMBL/GenBank/DDBJ whole genome shotgun (WGS) entry which is preliminary data.</text>
</comment>
<name>S2DDN5_INDAL</name>
<dbReference type="EMBL" id="ALWO02000031">
    <property type="protein sequence ID" value="EOZ97014.1"/>
    <property type="molecule type" value="Genomic_DNA"/>
</dbReference>
<organism evidence="1 2">
    <name type="scientific">Indibacter alkaliphilus (strain CCUG 57479 / KCTC 22604 / LW1)</name>
    <dbReference type="NCBI Taxonomy" id="1189612"/>
    <lineage>
        <taxon>Bacteria</taxon>
        <taxon>Pseudomonadati</taxon>
        <taxon>Bacteroidota</taxon>
        <taxon>Cytophagia</taxon>
        <taxon>Cytophagales</taxon>
        <taxon>Cyclobacteriaceae</taxon>
    </lineage>
</organism>
<proteinExistence type="predicted"/>
<dbReference type="STRING" id="1189612.A33Q_1932"/>
<evidence type="ECO:0000313" key="1">
    <source>
        <dbReference type="EMBL" id="EOZ97014.1"/>
    </source>
</evidence>